<sequence>MAQFKARARAIDLLGRQQIAGIPTAINELFKNAHDAYADHVEVDYFRKEQLFILRDDGLGMTKDDFEKRWLVLATESKFSNHKTPPPPIALNKPPRPIMGEKGIGRLAIASIGKQVLILSRAEREGKLMPLMAAFINWGIFECPGINLDQVFIPVIEPENDFLTVEELESMKLSMIEHLKKIADNDDIEHKDFIKLKNEIDSFNCDPFELMDWLPNNLSLTEKSGTHFYISPCDENLNANIDGDKDVRDEASSLEKMLIGFTNTITPDHSKPNIETAFRDYRGDDGIYYDLIGEESFISPAEFKIMDHHFKGEFDEFGQFVGNVKVYDNDFDNHKIIWSGNNFRKTSCGKFSIETAYLQGDMKQSLLEQGLYSPIRSKLDRYGGLYIYRDGIRILPYGDNNFDFLDIEKNRSKSASYYFFSYRRMIGIVDISKSENPELIEKAGREGFIENKAYRQLRDILKNFFVQLANDFFREKGSGDFTSTFLTIRKEREKMYKAKEQREKRAKERKDKFLEEINTFFESVQSGDLQNNINEILNSTEKNMGSVAYIADPDEASQKLIDYEFEGRKKLTELRVKNKVMSPRAFSLTREQRRNWESYLEEYSRISNEYFNNADKKIEELLNRFQYELNIEISRRKRIEKHVDLISEEAKDTTKKRFDEARNIAEEISFKVRRLTQELMGDLEQKIRQTKIGLTDIKLSNTSDVDIYEEIKQIETPIIEEKDYANSILENIIHQLDNIYWEKDESGRIVTNAQITEAIEEELEEAKEKMFADIELTQLGLAVNIVHHEFNSTVNSLRNGIRDLQRWADVDNKIDSTYRNIRTNFEHLDTYLSLLTPLNRRLYRKEENIKGEEIYLFLLDVFRGRIDRHKINLRRTKAFSDIKFKGYRSQFYPVFVNLVDNAIHWLKQTTDDHERIVRLHADMNKNIFYVSNNGPEISVADYENIFEFGQSKKNNGRGMGLYISKEVLRSAGYTIYVGEPRKEMNVTFVISPINQDENE</sequence>
<proteinExistence type="predicted"/>
<dbReference type="RefSeq" id="WP_076390489.1">
    <property type="nucleotide sequence ID" value="NZ_FTOV01000001.1"/>
</dbReference>
<protein>
    <submittedName>
        <fullName evidence="3">Signal transduction histidine kinase</fullName>
    </submittedName>
</protein>
<dbReference type="SUPFAM" id="SSF55874">
    <property type="entry name" value="ATPase domain of HSP90 chaperone/DNA topoisomerase II/histidine kinase"/>
    <property type="match status" value="2"/>
</dbReference>
<dbReference type="EMBL" id="FTOV01000001">
    <property type="protein sequence ID" value="SIS64303.1"/>
    <property type="molecule type" value="Genomic_DNA"/>
</dbReference>
<evidence type="ECO:0000313" key="4">
    <source>
        <dbReference type="Proteomes" id="UP000185781"/>
    </source>
</evidence>
<dbReference type="PROSITE" id="PS50109">
    <property type="entry name" value="HIS_KIN"/>
    <property type="match status" value="1"/>
</dbReference>
<dbReference type="STRING" id="373672.SAMN05421785_101690"/>
<gene>
    <name evidence="3" type="ORF">SAMN05421785_101690</name>
</gene>
<name>A0A1N7KRR4_9FLAO</name>
<keyword evidence="1" id="KW-0175">Coiled coil</keyword>
<dbReference type="AlphaFoldDB" id="A0A1N7KRR4"/>
<dbReference type="Proteomes" id="UP000185781">
    <property type="component" value="Unassembled WGS sequence"/>
</dbReference>
<dbReference type="InterPro" id="IPR043836">
    <property type="entry name" value="DHp"/>
</dbReference>
<reference evidence="3 4" key="1">
    <citation type="submission" date="2017-01" db="EMBL/GenBank/DDBJ databases">
        <authorList>
            <person name="Mah S.A."/>
            <person name="Swanson W.J."/>
            <person name="Moy G.W."/>
            <person name="Vacquier V.D."/>
        </authorList>
    </citation>
    <scope>NUCLEOTIDE SEQUENCE [LARGE SCALE GENOMIC DNA]</scope>
    <source>
        <strain evidence="3 4">DSM 18014</strain>
    </source>
</reference>
<accession>A0A1N7KRR4</accession>
<dbReference type="GO" id="GO:0016301">
    <property type="term" value="F:kinase activity"/>
    <property type="evidence" value="ECO:0007669"/>
    <property type="project" value="UniProtKB-KW"/>
</dbReference>
<dbReference type="InterPro" id="IPR005467">
    <property type="entry name" value="His_kinase_dom"/>
</dbReference>
<feature type="domain" description="Histidine kinase" evidence="2">
    <location>
        <begin position="785"/>
        <end position="979"/>
    </location>
</feature>
<evidence type="ECO:0000256" key="1">
    <source>
        <dbReference type="SAM" id="Coils"/>
    </source>
</evidence>
<dbReference type="InterPro" id="IPR036890">
    <property type="entry name" value="HATPase_C_sf"/>
</dbReference>
<dbReference type="SMART" id="SM00387">
    <property type="entry name" value="HATPase_c"/>
    <property type="match status" value="1"/>
</dbReference>
<dbReference type="Pfam" id="PF19191">
    <property type="entry name" value="HEF_HK"/>
    <property type="match status" value="1"/>
</dbReference>
<dbReference type="OrthoDB" id="9816482at2"/>
<evidence type="ECO:0000259" key="2">
    <source>
        <dbReference type="PROSITE" id="PS50109"/>
    </source>
</evidence>
<dbReference type="InterPro" id="IPR003594">
    <property type="entry name" value="HATPase_dom"/>
</dbReference>
<keyword evidence="3" id="KW-0808">Transferase</keyword>
<keyword evidence="3" id="KW-0418">Kinase</keyword>
<dbReference type="Pfam" id="PF13589">
    <property type="entry name" value="HATPase_c_3"/>
    <property type="match status" value="1"/>
</dbReference>
<dbReference type="Gene3D" id="3.30.565.10">
    <property type="entry name" value="Histidine kinase-like ATPase, C-terminal domain"/>
    <property type="match status" value="2"/>
</dbReference>
<dbReference type="Pfam" id="PF02518">
    <property type="entry name" value="HATPase_c"/>
    <property type="match status" value="1"/>
</dbReference>
<feature type="coiled-coil region" evidence="1">
    <location>
        <begin position="489"/>
        <end position="516"/>
    </location>
</feature>
<organism evidence="3 4">
    <name type="scientific">Chryseobacterium gambrini</name>
    <dbReference type="NCBI Taxonomy" id="373672"/>
    <lineage>
        <taxon>Bacteria</taxon>
        <taxon>Pseudomonadati</taxon>
        <taxon>Bacteroidota</taxon>
        <taxon>Flavobacteriia</taxon>
        <taxon>Flavobacteriales</taxon>
        <taxon>Weeksellaceae</taxon>
        <taxon>Chryseobacterium group</taxon>
        <taxon>Chryseobacterium</taxon>
    </lineage>
</organism>
<evidence type="ECO:0000313" key="3">
    <source>
        <dbReference type="EMBL" id="SIS64303.1"/>
    </source>
</evidence>